<dbReference type="EMBL" id="CP159872">
    <property type="protein sequence ID" value="XCM77905.1"/>
    <property type="molecule type" value="Genomic_DNA"/>
</dbReference>
<sequence>MAAPLDGLDEIAWAELGHAYGPASDVPGLLRALTSADPAERERALDALYGGVHHQGDVYDSTLACLPFLCALASDPAVPDRDRLLDLLDSIATTAEWAVEYADGSIPDPQATIAACTEEDEELLVAHALLAGRQLAERLPGLTPLLADPLPEVRGTAAGLLARRYPDPAGALRLLTDRASAERDTGVRQALAGSAGAVARRLGDRAGAAADLLLRLASPEEPPAAVLTALAGLARHAPDALPEATVERAASALDLARAAATAPPPVAGPERPDTATMLSYLRGLHTAAAGDDVTDERTSRALDSLLTALGDRIEERHALVLHTLRHGDPAGPAAAVERAAALHSGWRVPGAEQTAELLHALLTGPDRRAALAAARELRACRLPLSDRLLDTAAALASTGPAELPGPGRGFAPGWDDWRQSLPGQAALLLVSAGDGRAVEVLAPLLAEWEAPRELAQWCEQLGPYAAGLVEPLARRVEVLGDRLAATESFDDAGVREMARLLGALIDCGLSRVGDLAGRLLAQLHERREDHPDTFRAACDSLLGHPGGLGPQVAEAVPLLRLLVADPSPRLRLMAVRALWHAGEEAEPLLPVLADLLADREGSGREARHQALDLAAGMAWEAAPLTAALVACLADPEQRTAVRAALALRAVVAGPGPEAAVPAEADALLTAVWAGARELRPVIAAGLVLELPDPSAEADLEPAAEADLERRGAPGLPAGLAGLLRAELAERRRVGNTGSGGARMRYDCATDEQLRTDCHRLLDAARD</sequence>
<dbReference type="InterPro" id="IPR016024">
    <property type="entry name" value="ARM-type_fold"/>
</dbReference>
<dbReference type="KEGG" id="kcm:ABWK59_02645"/>
<accession>A0AAU8JNS7</accession>
<dbReference type="SUPFAM" id="SSF48371">
    <property type="entry name" value="ARM repeat"/>
    <property type="match status" value="1"/>
</dbReference>
<reference evidence="1" key="1">
    <citation type="submission" date="2024-06" db="EMBL/GenBank/DDBJ databases">
        <title>The genome sequences of Kitasatospora sp. strain HUAS MG31.</title>
        <authorList>
            <person name="Mo P."/>
        </authorList>
    </citation>
    <scope>NUCLEOTIDE SEQUENCE</scope>
    <source>
        <strain evidence="1">HUAS MG31</strain>
    </source>
</reference>
<protein>
    <recommendedName>
        <fullName evidence="2">HEAT repeat protein</fullName>
    </recommendedName>
</protein>
<dbReference type="Gene3D" id="1.25.10.10">
    <property type="entry name" value="Leucine-rich Repeat Variant"/>
    <property type="match status" value="2"/>
</dbReference>
<gene>
    <name evidence="1" type="ORF">ABWK59_02645</name>
</gene>
<dbReference type="RefSeq" id="WP_354637634.1">
    <property type="nucleotide sequence ID" value="NZ_CP159872.1"/>
</dbReference>
<proteinExistence type="predicted"/>
<dbReference type="InterPro" id="IPR011989">
    <property type="entry name" value="ARM-like"/>
</dbReference>
<evidence type="ECO:0008006" key="2">
    <source>
        <dbReference type="Google" id="ProtNLM"/>
    </source>
</evidence>
<organism evidence="1">
    <name type="scientific">Kitasatospora camelliae</name>
    <dbReference type="NCBI Taxonomy" id="3156397"/>
    <lineage>
        <taxon>Bacteria</taxon>
        <taxon>Bacillati</taxon>
        <taxon>Actinomycetota</taxon>
        <taxon>Actinomycetes</taxon>
        <taxon>Kitasatosporales</taxon>
        <taxon>Streptomycetaceae</taxon>
        <taxon>Kitasatospora</taxon>
    </lineage>
</organism>
<name>A0AAU8JNS7_9ACTN</name>
<evidence type="ECO:0000313" key="1">
    <source>
        <dbReference type="EMBL" id="XCM77905.1"/>
    </source>
</evidence>
<dbReference type="AlphaFoldDB" id="A0AAU8JNS7"/>